<dbReference type="Pfam" id="PF14374">
    <property type="entry name" value="Ribos_L4_asso_C"/>
    <property type="match status" value="1"/>
</dbReference>
<dbReference type="FunFam" id="3.40.1370.10:FF:000002">
    <property type="entry name" value="60S ribosomal protein L4"/>
    <property type="match status" value="1"/>
</dbReference>
<accession>A0A098VUM1</accession>
<dbReference type="VEuPathDB" id="MicrosporidiaDB:DI09_132p10"/>
<dbReference type="PROSITE" id="PS00939">
    <property type="entry name" value="RIBOSOMAL_L1E"/>
    <property type="match status" value="1"/>
</dbReference>
<keyword evidence="3" id="KW-0687">Ribonucleoprotein</keyword>
<dbReference type="Pfam" id="PF00573">
    <property type="entry name" value="Ribosomal_L4"/>
    <property type="match status" value="1"/>
</dbReference>
<dbReference type="SUPFAM" id="SSF52166">
    <property type="entry name" value="Ribosomal protein L4"/>
    <property type="match status" value="1"/>
</dbReference>
<organism evidence="5 6">
    <name type="scientific">Mitosporidium daphniae</name>
    <dbReference type="NCBI Taxonomy" id="1485682"/>
    <lineage>
        <taxon>Eukaryota</taxon>
        <taxon>Fungi</taxon>
        <taxon>Fungi incertae sedis</taxon>
        <taxon>Microsporidia</taxon>
        <taxon>Mitosporidium</taxon>
    </lineage>
</organism>
<dbReference type="GeneID" id="25258298"/>
<dbReference type="GO" id="GO:0005840">
    <property type="term" value="C:ribosome"/>
    <property type="evidence" value="ECO:0007669"/>
    <property type="project" value="UniProtKB-KW"/>
</dbReference>
<feature type="domain" description="Large ribosomal subunit protein uL4 C-terminal" evidence="4">
    <location>
        <begin position="278"/>
        <end position="342"/>
    </location>
</feature>
<dbReference type="PANTHER" id="PTHR19431">
    <property type="entry name" value="60S RIBOSOMAL PROTEIN L4"/>
    <property type="match status" value="1"/>
</dbReference>
<evidence type="ECO:0000313" key="6">
    <source>
        <dbReference type="Proteomes" id="UP000029725"/>
    </source>
</evidence>
<dbReference type="HOGENOM" id="CLU_026535_4_0_1"/>
<dbReference type="GO" id="GO:1990904">
    <property type="term" value="C:ribonucleoprotein complex"/>
    <property type="evidence" value="ECO:0007669"/>
    <property type="project" value="UniProtKB-KW"/>
</dbReference>
<evidence type="ECO:0000259" key="4">
    <source>
        <dbReference type="Pfam" id="PF14374"/>
    </source>
</evidence>
<evidence type="ECO:0000313" key="5">
    <source>
        <dbReference type="EMBL" id="KGG52808.1"/>
    </source>
</evidence>
<proteinExistence type="inferred from homology"/>
<comment type="caution">
    <text evidence="5">The sequence shown here is derived from an EMBL/GenBank/DDBJ whole genome shotgun (WGS) entry which is preliminary data.</text>
</comment>
<dbReference type="AlphaFoldDB" id="A0A098VUM1"/>
<comment type="similarity">
    <text evidence="1">Belongs to the universal ribosomal protein uL4 family.</text>
</comment>
<protein>
    <submittedName>
        <fullName evidence="5">Ribosomal protein L4</fullName>
    </submittedName>
</protein>
<dbReference type="InterPro" id="IPR002136">
    <property type="entry name" value="Ribosomal_uL4"/>
</dbReference>
<evidence type="ECO:0000256" key="3">
    <source>
        <dbReference type="ARBA" id="ARBA00023274"/>
    </source>
</evidence>
<sequence length="345" mass="37614">MTASIARPLVHSYSEVDGKTVIASVPLPQVFKCPIRPDVVNFVHTNLAKNSRQPYAVSRIAGHQTSAISWGTGRAVSRIPRVSGGGTHRAGQGAYGNMCRGGRMFAPTKIWRRWHRCVNINQRRYAVVSAIAASAVPSLVMARGHRIESIREVPLVVSDILESISTTKAAVAFLKAVNAFADVEKVSDSKRLRAGKGKMRNRRFRMRKGPLVVYSKDQGITKAFRSIPGVELLPVTALNLLKLAPGGHLGRFVIWTQSAFSKLDAIYGVGGETSESKKNYSLPEPVISNPDISRIINSEEIQSVLRPIYPKRTSKAPLKHNPLKNKKAMIALNPFAAASSSSSSK</sequence>
<dbReference type="InterPro" id="IPR013000">
    <property type="entry name" value="Ribosomal_uL4_euk/arc_CS"/>
</dbReference>
<dbReference type="OrthoDB" id="10259785at2759"/>
<keyword evidence="2 5" id="KW-0689">Ribosomal protein</keyword>
<keyword evidence="6" id="KW-1185">Reference proteome</keyword>
<evidence type="ECO:0000256" key="1">
    <source>
        <dbReference type="ARBA" id="ARBA00010528"/>
    </source>
</evidence>
<dbReference type="RefSeq" id="XP_013239244.1">
    <property type="nucleotide sequence ID" value="XM_013383790.1"/>
</dbReference>
<dbReference type="GO" id="GO:0003735">
    <property type="term" value="F:structural constituent of ribosome"/>
    <property type="evidence" value="ECO:0007669"/>
    <property type="project" value="InterPro"/>
</dbReference>
<dbReference type="InterPro" id="IPR023574">
    <property type="entry name" value="Ribosomal_uL4_dom_sf"/>
</dbReference>
<gene>
    <name evidence="5" type="ORF">DI09_132p10</name>
</gene>
<dbReference type="InterPro" id="IPR025755">
    <property type="entry name" value="Ribos_uL4_C_dom"/>
</dbReference>
<dbReference type="EMBL" id="JMKJ01000036">
    <property type="protein sequence ID" value="KGG52808.1"/>
    <property type="molecule type" value="Genomic_DNA"/>
</dbReference>
<name>A0A098VUM1_9MICR</name>
<dbReference type="InterPro" id="IPR045240">
    <property type="entry name" value="Ribosomal_uL4_euk/arch"/>
</dbReference>
<dbReference type="Proteomes" id="UP000029725">
    <property type="component" value="Unassembled WGS sequence"/>
</dbReference>
<dbReference type="GO" id="GO:0006412">
    <property type="term" value="P:translation"/>
    <property type="evidence" value="ECO:0007669"/>
    <property type="project" value="InterPro"/>
</dbReference>
<dbReference type="Gene3D" id="3.40.1370.10">
    <property type="match status" value="1"/>
</dbReference>
<evidence type="ECO:0000256" key="2">
    <source>
        <dbReference type="ARBA" id="ARBA00022980"/>
    </source>
</evidence>
<reference evidence="5 6" key="1">
    <citation type="submission" date="2014-04" db="EMBL/GenBank/DDBJ databases">
        <title>A new species of microsporidia sheds light on the evolution of extreme parasitism.</title>
        <authorList>
            <person name="Haag K.L."/>
            <person name="James T.Y."/>
            <person name="Larsson R."/>
            <person name="Schaer T.M."/>
            <person name="Refardt D."/>
            <person name="Pombert J.-F."/>
            <person name="Ebert D."/>
        </authorList>
    </citation>
    <scope>NUCLEOTIDE SEQUENCE [LARGE SCALE GENOMIC DNA]</scope>
    <source>
        <strain evidence="5 6">UGP3</strain>
        <tissue evidence="5">Spores</tissue>
    </source>
</reference>